<keyword evidence="3" id="KW-1185">Reference proteome</keyword>
<protein>
    <submittedName>
        <fullName evidence="2">Uncharacterized protein</fullName>
    </submittedName>
</protein>
<reference evidence="3" key="1">
    <citation type="submission" date="2015-07" db="EMBL/GenBank/DDBJ databases">
        <title>Discovery of a poly(ethylene terephthalate assimilation.</title>
        <authorList>
            <person name="Yoshida S."/>
            <person name="Hiraga K."/>
            <person name="Takehana T."/>
            <person name="Taniguchi I."/>
            <person name="Yamaji H."/>
            <person name="Maeda Y."/>
            <person name="Toyohara K."/>
            <person name="Miyamoto K."/>
            <person name="Kimura Y."/>
            <person name="Oda K."/>
        </authorList>
    </citation>
    <scope>NUCLEOTIDE SEQUENCE [LARGE SCALE GENOMIC DNA]</scope>
    <source>
        <strain evidence="3">NBRC 110686 / TISTR 2288 / 201-F6</strain>
    </source>
</reference>
<reference evidence="2 3" key="2">
    <citation type="journal article" date="2016" name="Science">
        <title>A bacterium that degrades and assimilates poly(ethylene terephthalate).</title>
        <authorList>
            <person name="Yoshida S."/>
            <person name="Hiraga K."/>
            <person name="Takehana T."/>
            <person name="Taniguchi I."/>
            <person name="Yamaji H."/>
            <person name="Maeda Y."/>
            <person name="Toyohara K."/>
            <person name="Miyamoto K."/>
            <person name="Kimura Y."/>
            <person name="Oda K."/>
        </authorList>
    </citation>
    <scope>NUCLEOTIDE SEQUENCE [LARGE SCALE GENOMIC DNA]</scope>
    <source>
        <strain evidence="3">NBRC 110686 / TISTR 2288 / 201-F6</strain>
    </source>
</reference>
<sequence>MLQPRAHRGVLSEIGSQVQGQHGSAFRAGSLGSGRAGSDCDGRGETSIDRPAERSTAAPAARRCRPRPTGARVDGGSPRGLPRG</sequence>
<name>A0A0K8P2X2_PISS1</name>
<feature type="region of interest" description="Disordered" evidence="1">
    <location>
        <begin position="1"/>
        <end position="84"/>
    </location>
</feature>
<evidence type="ECO:0000256" key="1">
    <source>
        <dbReference type="SAM" id="MobiDB-lite"/>
    </source>
</evidence>
<evidence type="ECO:0000313" key="2">
    <source>
        <dbReference type="EMBL" id="GAP36520.1"/>
    </source>
</evidence>
<dbReference type="AlphaFoldDB" id="A0A0K8P2X2"/>
<comment type="caution">
    <text evidence="2">The sequence shown here is derived from an EMBL/GenBank/DDBJ whole genome shotgun (WGS) entry which is preliminary data.</text>
</comment>
<evidence type="ECO:0000313" key="3">
    <source>
        <dbReference type="Proteomes" id="UP000037660"/>
    </source>
</evidence>
<feature type="compositionally biased region" description="Low complexity" evidence="1">
    <location>
        <begin position="57"/>
        <end position="72"/>
    </location>
</feature>
<dbReference type="STRING" id="1547922.ISF6_2360"/>
<dbReference type="EMBL" id="BBYR01000036">
    <property type="protein sequence ID" value="GAP36520.1"/>
    <property type="molecule type" value="Genomic_DNA"/>
</dbReference>
<feature type="compositionally biased region" description="Basic and acidic residues" evidence="1">
    <location>
        <begin position="38"/>
        <end position="53"/>
    </location>
</feature>
<dbReference type="Proteomes" id="UP000037660">
    <property type="component" value="Unassembled WGS sequence"/>
</dbReference>
<gene>
    <name evidence="2" type="ORF">ISF6_2360</name>
</gene>
<organism evidence="2 3">
    <name type="scientific">Piscinibacter sakaiensis</name>
    <name type="common">Ideonella sakaiensis</name>
    <dbReference type="NCBI Taxonomy" id="1547922"/>
    <lineage>
        <taxon>Bacteria</taxon>
        <taxon>Pseudomonadati</taxon>
        <taxon>Pseudomonadota</taxon>
        <taxon>Betaproteobacteria</taxon>
        <taxon>Burkholderiales</taxon>
        <taxon>Sphaerotilaceae</taxon>
        <taxon>Piscinibacter</taxon>
    </lineage>
</organism>
<accession>A0A0K8P2X2</accession>
<proteinExistence type="predicted"/>